<evidence type="ECO:0000256" key="1">
    <source>
        <dbReference type="SAM" id="MobiDB-lite"/>
    </source>
</evidence>
<dbReference type="Proteomes" id="UP000076738">
    <property type="component" value="Unassembled WGS sequence"/>
</dbReference>
<evidence type="ECO:0000313" key="3">
    <source>
        <dbReference type="Proteomes" id="UP000076738"/>
    </source>
</evidence>
<feature type="compositionally biased region" description="Polar residues" evidence="1">
    <location>
        <begin position="420"/>
        <end position="435"/>
    </location>
</feature>
<evidence type="ECO:0000313" key="2">
    <source>
        <dbReference type="EMBL" id="KZO92717.1"/>
    </source>
</evidence>
<protein>
    <submittedName>
        <fullName evidence="2">Uncharacterized protein</fullName>
    </submittedName>
</protein>
<gene>
    <name evidence="2" type="ORF">CALVIDRAFT_301747</name>
</gene>
<dbReference type="EMBL" id="KV417308">
    <property type="protein sequence ID" value="KZO92717.1"/>
    <property type="molecule type" value="Genomic_DNA"/>
</dbReference>
<organism evidence="2 3">
    <name type="scientific">Calocera viscosa (strain TUFC12733)</name>
    <dbReference type="NCBI Taxonomy" id="1330018"/>
    <lineage>
        <taxon>Eukaryota</taxon>
        <taxon>Fungi</taxon>
        <taxon>Dikarya</taxon>
        <taxon>Basidiomycota</taxon>
        <taxon>Agaricomycotina</taxon>
        <taxon>Dacrymycetes</taxon>
        <taxon>Dacrymycetales</taxon>
        <taxon>Dacrymycetaceae</taxon>
        <taxon>Calocera</taxon>
    </lineage>
</organism>
<reference evidence="2 3" key="1">
    <citation type="journal article" date="2016" name="Mol. Biol. Evol.">
        <title>Comparative Genomics of Early-Diverging Mushroom-Forming Fungi Provides Insights into the Origins of Lignocellulose Decay Capabilities.</title>
        <authorList>
            <person name="Nagy L.G."/>
            <person name="Riley R."/>
            <person name="Tritt A."/>
            <person name="Adam C."/>
            <person name="Daum C."/>
            <person name="Floudas D."/>
            <person name="Sun H."/>
            <person name="Yadav J.S."/>
            <person name="Pangilinan J."/>
            <person name="Larsson K.H."/>
            <person name="Matsuura K."/>
            <person name="Barry K."/>
            <person name="Labutti K."/>
            <person name="Kuo R."/>
            <person name="Ohm R.A."/>
            <person name="Bhattacharya S.S."/>
            <person name="Shirouzu T."/>
            <person name="Yoshinaga Y."/>
            <person name="Martin F.M."/>
            <person name="Grigoriev I.V."/>
            <person name="Hibbett D.S."/>
        </authorList>
    </citation>
    <scope>NUCLEOTIDE SEQUENCE [LARGE SCALE GENOMIC DNA]</scope>
    <source>
        <strain evidence="2 3">TUFC12733</strain>
    </source>
</reference>
<proteinExistence type="predicted"/>
<dbReference type="OrthoDB" id="2269034at2759"/>
<feature type="region of interest" description="Disordered" evidence="1">
    <location>
        <begin position="416"/>
        <end position="439"/>
    </location>
</feature>
<name>A0A167IJZ0_CALVF</name>
<dbReference type="AlphaFoldDB" id="A0A167IJZ0"/>
<keyword evidence="3" id="KW-1185">Reference proteome</keyword>
<dbReference type="Gene3D" id="1.20.1280.50">
    <property type="match status" value="1"/>
</dbReference>
<sequence length="622" mass="70561">MDSLVKHRTETLSLAARGLRSTQELLSNLSLRRTIASAQDSRADSSAQNEQALEHEVLEELRHIIELRNDCLSPTARLNDDTLCQIFLYYIQPDWSIRDEIIHEYRPELNYIQLDRLIRDEIIHEYRPESMTLRLSHVCRRWRKLTICTPSLWSEIPLALWYSHDLFRTKPSSISTTPFSEIFRVVGDPYASLLLQRAQRSMLSISITLRQPRLSCPTAPVSARLTPLKERIVSLKLHLPDVCTLTMLRPTISVNLCTLQRLTIFSKHEHPRDEAHYGQLLWKILETPFQCLRHLAMSCLAPLPYTGDGLPTHAHCETLELRLNPLVDGSFHRHHTIILATLQCFPNLKKLGIGIVTERRRRELVEGGEGGSVEPVTLSRLHALSLEVAGPHLLPIIRALHAPSTKELHILTKFPRGPRTPTTFASGSPQLSTSPADREPRRTLKSFVARCAHLTHVELIGIPGEVVPELLDGQNQIQAFACMAVGLTEDAWNKLLGALLPTQNPDLLDLHFYNVFLETAEKSLLTWLEDPSRRTRIRSLDFQSLPGAGYQAGSSADLEHLMSREVDKLVISQHRVYPDWTREKCPPGNIFPTSFELSFGVDSEFYEKGNGFAIICPTPFHD</sequence>
<accession>A0A167IJZ0</accession>